<dbReference type="InterPro" id="IPR011666">
    <property type="entry name" value="DUF1604"/>
</dbReference>
<feature type="region of interest" description="Disordered" evidence="1">
    <location>
        <begin position="73"/>
        <end position="123"/>
    </location>
</feature>
<dbReference type="Pfam" id="PF07713">
    <property type="entry name" value="DUF1604"/>
    <property type="match status" value="1"/>
</dbReference>
<proteinExistence type="predicted"/>
<dbReference type="Proteomes" id="UP001444071">
    <property type="component" value="Unassembled WGS sequence"/>
</dbReference>
<organism evidence="3 4">
    <name type="scientific">Xenotaenia resolanae</name>
    <dbReference type="NCBI Taxonomy" id="208358"/>
    <lineage>
        <taxon>Eukaryota</taxon>
        <taxon>Metazoa</taxon>
        <taxon>Chordata</taxon>
        <taxon>Craniata</taxon>
        <taxon>Vertebrata</taxon>
        <taxon>Euteleostomi</taxon>
        <taxon>Actinopterygii</taxon>
        <taxon>Neopterygii</taxon>
        <taxon>Teleostei</taxon>
        <taxon>Neoteleostei</taxon>
        <taxon>Acanthomorphata</taxon>
        <taxon>Ovalentaria</taxon>
        <taxon>Atherinomorphae</taxon>
        <taxon>Cyprinodontiformes</taxon>
        <taxon>Goodeidae</taxon>
        <taxon>Xenotaenia</taxon>
    </lineage>
</organism>
<evidence type="ECO:0000313" key="3">
    <source>
        <dbReference type="EMBL" id="MEQ2274401.1"/>
    </source>
</evidence>
<evidence type="ECO:0000256" key="1">
    <source>
        <dbReference type="SAM" id="MobiDB-lite"/>
    </source>
</evidence>
<reference evidence="3 4" key="1">
    <citation type="submission" date="2021-06" db="EMBL/GenBank/DDBJ databases">
        <authorList>
            <person name="Palmer J.M."/>
        </authorList>
    </citation>
    <scope>NUCLEOTIDE SEQUENCE [LARGE SCALE GENOMIC DNA]</scope>
    <source>
        <strain evidence="3 4">XR_2019</strain>
        <tissue evidence="3">Muscle</tissue>
    </source>
</reference>
<protein>
    <submittedName>
        <fullName evidence="3">G patch domain-containing protein 1</fullName>
    </submittedName>
</protein>
<comment type="caution">
    <text evidence="3">The sequence shown here is derived from an EMBL/GenBank/DDBJ whole genome shotgun (WGS) entry which is preliminary data.</text>
</comment>
<dbReference type="PANTHER" id="PTHR13384">
    <property type="entry name" value="G PATCH DOMAIN-CONTAINING PROTEIN 1"/>
    <property type="match status" value="1"/>
</dbReference>
<feature type="compositionally biased region" description="Basic and acidic residues" evidence="1">
    <location>
        <begin position="113"/>
        <end position="123"/>
    </location>
</feature>
<keyword evidence="4" id="KW-1185">Reference proteome</keyword>
<dbReference type="PANTHER" id="PTHR13384:SF19">
    <property type="entry name" value="G PATCH DOMAIN-CONTAINING PROTEIN 1"/>
    <property type="match status" value="1"/>
</dbReference>
<dbReference type="EMBL" id="JAHRIM010078021">
    <property type="protein sequence ID" value="MEQ2274401.1"/>
    <property type="molecule type" value="Genomic_DNA"/>
</dbReference>
<feature type="non-terminal residue" evidence="3">
    <location>
        <position position="1"/>
    </location>
</feature>
<gene>
    <name evidence="3" type="primary">GPATCH1</name>
    <name evidence="3" type="ORF">XENORESO_020405</name>
</gene>
<feature type="domain" description="G patch" evidence="2">
    <location>
        <begin position="27"/>
        <end position="111"/>
    </location>
</feature>
<sequence>DPAGPLRIVLLKPIMCVFSDEPLKKPVPLHEQTVKDEKGRYERFHGAFTGGFSAGYFNTVGSKEGWTPSTFVSSRQQKADKHHARPEDFMDEEDFSEHGIAPREITTSQEFSSSRRDEAAEKARAVSAQAALIPGDTLLEELIAPAR</sequence>
<evidence type="ECO:0000313" key="4">
    <source>
        <dbReference type="Proteomes" id="UP001444071"/>
    </source>
</evidence>
<accession>A0ABV0X0H7</accession>
<name>A0ABV0X0H7_9TELE</name>
<evidence type="ECO:0000259" key="2">
    <source>
        <dbReference type="Pfam" id="PF07713"/>
    </source>
</evidence>